<proteinExistence type="predicted"/>
<protein>
    <submittedName>
        <fullName evidence="2">Unannotated protein</fullName>
    </submittedName>
</protein>
<dbReference type="InterPro" id="IPR001466">
    <property type="entry name" value="Beta-lactam-related"/>
</dbReference>
<dbReference type="InterPro" id="IPR050491">
    <property type="entry name" value="AmpC-like"/>
</dbReference>
<reference evidence="2" key="1">
    <citation type="submission" date="2020-05" db="EMBL/GenBank/DDBJ databases">
        <authorList>
            <person name="Chiriac C."/>
            <person name="Salcher M."/>
            <person name="Ghai R."/>
            <person name="Kavagutti S V."/>
        </authorList>
    </citation>
    <scope>NUCLEOTIDE SEQUENCE</scope>
</reference>
<dbReference type="PANTHER" id="PTHR46825:SF7">
    <property type="entry name" value="D-ALANYL-D-ALANINE CARBOXYPEPTIDASE"/>
    <property type="match status" value="1"/>
</dbReference>
<accession>A0A6J6X4U8</accession>
<organism evidence="2">
    <name type="scientific">freshwater metagenome</name>
    <dbReference type="NCBI Taxonomy" id="449393"/>
    <lineage>
        <taxon>unclassified sequences</taxon>
        <taxon>metagenomes</taxon>
        <taxon>ecological metagenomes</taxon>
    </lineage>
</organism>
<dbReference type="SUPFAM" id="SSF56601">
    <property type="entry name" value="beta-lactamase/transpeptidase-like"/>
    <property type="match status" value="1"/>
</dbReference>
<evidence type="ECO:0000313" key="2">
    <source>
        <dbReference type="EMBL" id="CAB4790228.1"/>
    </source>
</evidence>
<feature type="domain" description="Beta-lactamase-related" evidence="1">
    <location>
        <begin position="32"/>
        <end position="340"/>
    </location>
</feature>
<dbReference type="InterPro" id="IPR012338">
    <property type="entry name" value="Beta-lactam/transpept-like"/>
</dbReference>
<dbReference type="PANTHER" id="PTHR46825">
    <property type="entry name" value="D-ALANYL-D-ALANINE-CARBOXYPEPTIDASE/ENDOPEPTIDASE AMPH"/>
    <property type="match status" value="1"/>
</dbReference>
<dbReference type="Pfam" id="PF00144">
    <property type="entry name" value="Beta-lactamase"/>
    <property type="match status" value="1"/>
</dbReference>
<evidence type="ECO:0000259" key="1">
    <source>
        <dbReference type="Pfam" id="PF00144"/>
    </source>
</evidence>
<name>A0A6J6X4U8_9ZZZZ</name>
<dbReference type="EMBL" id="CAFAAI010000040">
    <property type="protein sequence ID" value="CAB4790228.1"/>
    <property type="molecule type" value="Genomic_DNA"/>
</dbReference>
<dbReference type="Gene3D" id="3.40.710.10">
    <property type="entry name" value="DD-peptidase/beta-lactamase superfamily"/>
    <property type="match status" value="1"/>
</dbReference>
<dbReference type="AlphaFoldDB" id="A0A6J6X4U8"/>
<sequence length="356" mass="38864">MNEQRLQELVDAEVAGSSPSCILRVEYPGEHFVWKGSAGTISRDDASPVLPTDSFRIASITKTFTAAVLMQLADEHRLQLDDQMVSLLDPSMGDLVDRVHVFEGRSYGREITVRQLLCHSSGLFDYASAPEFFSVLGANPSKVWTPRELVELAVTAGSPLFAPDQGYGYAYSDTGYVLLGLIIERLDQCALHESYRRRILAPLGLSETYLEGYEAHRGPQLTHAYEGDLDVMAIHGSADWAGGGLVSTAADLATFVAALVRGDVVNRIALAEMFSYDFRALDPARHTVGYVGYGLGLDARQSNGLELRGHRGHWGVLMHIEPTSGLVITGTINQASYRPDVLMHAVTELIVGQPSR</sequence>
<gene>
    <name evidence="2" type="ORF">UFOPK2992_00366</name>
</gene>